<gene>
    <name evidence="1" type="ORF">ACFOD3_06140</name>
</gene>
<comment type="caution">
    <text evidence="1">The sequence shown here is derived from an EMBL/GenBank/DDBJ whole genome shotgun (WGS) entry which is preliminary data.</text>
</comment>
<dbReference type="RefSeq" id="WP_343215170.1">
    <property type="nucleotide sequence ID" value="NZ_JAFNJS010000001.1"/>
</dbReference>
<dbReference type="SUPFAM" id="SSF109709">
    <property type="entry name" value="KorB DNA-binding domain-like"/>
    <property type="match status" value="1"/>
</dbReference>
<protein>
    <recommendedName>
        <fullName evidence="3">Bacteriophage-like protein</fullName>
    </recommendedName>
</protein>
<reference evidence="2" key="1">
    <citation type="journal article" date="2019" name="Int. J. Syst. Evol. Microbiol.">
        <title>The Global Catalogue of Microorganisms (GCM) 10K type strain sequencing project: providing services to taxonomists for standard genome sequencing and annotation.</title>
        <authorList>
            <consortium name="The Broad Institute Genomics Platform"/>
            <consortium name="The Broad Institute Genome Sequencing Center for Infectious Disease"/>
            <person name="Wu L."/>
            <person name="Ma J."/>
        </authorList>
    </citation>
    <scope>NUCLEOTIDE SEQUENCE [LARGE SCALE GENOMIC DNA]</scope>
    <source>
        <strain evidence="2">CGMCC 1.16855</strain>
    </source>
</reference>
<dbReference type="Proteomes" id="UP001595420">
    <property type="component" value="Unassembled WGS sequence"/>
</dbReference>
<sequence length="134" mass="14773">MTGAAQMLTVRVPLAVRKQWGGRKLVLTPSGMAPRGASAADTTLVKALARAFRWRRMMETGRFATINELAAAEKINSSYVSRLLRLTLLSPDLVEAILDGHQPEGMTLPGLMEPFPVDWGQQLSPIILRKKFES</sequence>
<evidence type="ECO:0000313" key="2">
    <source>
        <dbReference type="Proteomes" id="UP001595420"/>
    </source>
</evidence>
<proteinExistence type="predicted"/>
<evidence type="ECO:0008006" key="3">
    <source>
        <dbReference type="Google" id="ProtNLM"/>
    </source>
</evidence>
<organism evidence="1 2">
    <name type="scientific">Falsiroseomonas tokyonensis</name>
    <dbReference type="NCBI Taxonomy" id="430521"/>
    <lineage>
        <taxon>Bacteria</taxon>
        <taxon>Pseudomonadati</taxon>
        <taxon>Pseudomonadota</taxon>
        <taxon>Alphaproteobacteria</taxon>
        <taxon>Acetobacterales</taxon>
        <taxon>Roseomonadaceae</taxon>
        <taxon>Falsiroseomonas</taxon>
    </lineage>
</organism>
<dbReference type="Gene3D" id="1.10.10.2830">
    <property type="match status" value="1"/>
</dbReference>
<evidence type="ECO:0000313" key="1">
    <source>
        <dbReference type="EMBL" id="MFC2999464.1"/>
    </source>
</evidence>
<dbReference type="EMBL" id="JBHRSB010000001">
    <property type="protein sequence ID" value="MFC2999464.1"/>
    <property type="molecule type" value="Genomic_DNA"/>
</dbReference>
<accession>A0ABV7BQV4</accession>
<keyword evidence="2" id="KW-1185">Reference proteome</keyword>
<name>A0ABV7BQV4_9PROT</name>